<dbReference type="GO" id="GO:0007015">
    <property type="term" value="P:actin filament organization"/>
    <property type="evidence" value="ECO:0007669"/>
    <property type="project" value="InterPro"/>
</dbReference>
<dbReference type="GO" id="GO:0030027">
    <property type="term" value="C:lamellipodium"/>
    <property type="evidence" value="ECO:0007669"/>
    <property type="project" value="TreeGrafter"/>
</dbReference>
<dbReference type="AlphaFoldDB" id="A0AAN9BEN2"/>
<protein>
    <recommendedName>
        <fullName evidence="4">KICSTOR complex protein kaptin</fullName>
    </recommendedName>
</protein>
<evidence type="ECO:0008006" key="4">
    <source>
        <dbReference type="Google" id="ProtNLM"/>
    </source>
</evidence>
<reference evidence="2 3" key="1">
    <citation type="submission" date="2024-02" db="EMBL/GenBank/DDBJ databases">
        <title>Chromosome-scale genome assembly of the rough periwinkle Littorina saxatilis.</title>
        <authorList>
            <person name="De Jode A."/>
            <person name="Faria R."/>
            <person name="Formenti G."/>
            <person name="Sims Y."/>
            <person name="Smith T.P."/>
            <person name="Tracey A."/>
            <person name="Wood J.M.D."/>
            <person name="Zagrodzka Z.B."/>
            <person name="Johannesson K."/>
            <person name="Butlin R.K."/>
            <person name="Leder E.H."/>
        </authorList>
    </citation>
    <scope>NUCLEOTIDE SEQUENCE [LARGE SCALE GENOMIC DNA]</scope>
    <source>
        <strain evidence="2">Snail1</strain>
        <tissue evidence="2">Muscle</tissue>
    </source>
</reference>
<feature type="region of interest" description="Disordered" evidence="1">
    <location>
        <begin position="379"/>
        <end position="435"/>
    </location>
</feature>
<name>A0AAN9BEN2_9CAEN</name>
<accession>A0AAN9BEN2</accession>
<evidence type="ECO:0000313" key="3">
    <source>
        <dbReference type="Proteomes" id="UP001374579"/>
    </source>
</evidence>
<dbReference type="PANTHER" id="PTHR15435">
    <property type="entry name" value="KICSTOR COMPLEX PROTEIN KAPTIN"/>
    <property type="match status" value="1"/>
</dbReference>
<sequence length="545" mass="61150">MESQKVFEWTDAHFCSLSSQTNIYGMQKLRTEKNTKKFLVSSLDSSFLSVEYQKIGDRVTPLTKGIQFAHIPVPGDAEIVSISAFERLPPRKGLVVGITYVMLQEQEAKPKTQVLNIYSAVLTEEEDDDSGKENKLEIVADSCQSNSLTFIPFILTNTEVTLEDGRSEPVFLLSGSDFKIHVYQEQPLSPLGVMEVPSENFFPEFQDLACNVLQLEITKPVPHQRLTALGFEDGTIRLHLVDTRKNEMLKDWSAMMDSPVTSLHFFTQQKIVPIPPCLENASDDASQNSNTEEDAASLKINLLMTTALEPAVVYRDVMTHGLSEFLSLPNSEKYDSALCSLAADIDFDGQHELLVGTYGQELLTYKFYPTAEKWVPVSPPELAPHNTLQPMDEPTNGNDSPQFAEQCDESGKQRHKSDEGEGAKKGLEHRKVKSQEDLMSWMGDRNLHPDYSSDRTDQDPLELRTVPEPHYKLLWQHSFPCPLMGLDSAEMMGDGIENLVVLTTHGLHVMQPDMNEVAQLIENRMLQMVASGPDAGDEFHKLQVE</sequence>
<dbReference type="GO" id="GO:1904262">
    <property type="term" value="P:negative regulation of TORC1 signaling"/>
    <property type="evidence" value="ECO:0007669"/>
    <property type="project" value="TreeGrafter"/>
</dbReference>
<dbReference type="Proteomes" id="UP001374579">
    <property type="component" value="Unassembled WGS sequence"/>
</dbReference>
<organism evidence="2 3">
    <name type="scientific">Littorina saxatilis</name>
    <dbReference type="NCBI Taxonomy" id="31220"/>
    <lineage>
        <taxon>Eukaryota</taxon>
        <taxon>Metazoa</taxon>
        <taxon>Spiralia</taxon>
        <taxon>Lophotrochozoa</taxon>
        <taxon>Mollusca</taxon>
        <taxon>Gastropoda</taxon>
        <taxon>Caenogastropoda</taxon>
        <taxon>Littorinimorpha</taxon>
        <taxon>Littorinoidea</taxon>
        <taxon>Littorinidae</taxon>
        <taxon>Littorina</taxon>
    </lineage>
</organism>
<dbReference type="GO" id="GO:0034198">
    <property type="term" value="P:cellular response to amino acid starvation"/>
    <property type="evidence" value="ECO:0007669"/>
    <property type="project" value="TreeGrafter"/>
</dbReference>
<keyword evidence="3" id="KW-1185">Reference proteome</keyword>
<dbReference type="InterPro" id="IPR029982">
    <property type="entry name" value="Kptn"/>
</dbReference>
<gene>
    <name evidence="2" type="ORF">V1264_018603</name>
</gene>
<comment type="caution">
    <text evidence="2">The sequence shown here is derived from an EMBL/GenBank/DDBJ whole genome shotgun (WGS) entry which is preliminary data.</text>
</comment>
<dbReference type="PANTHER" id="PTHR15435:SF2">
    <property type="entry name" value="KICSTOR COMPLEX PROTEIN KAPTIN"/>
    <property type="match status" value="1"/>
</dbReference>
<proteinExistence type="predicted"/>
<evidence type="ECO:0000313" key="2">
    <source>
        <dbReference type="EMBL" id="KAK7103768.1"/>
    </source>
</evidence>
<feature type="compositionally biased region" description="Basic and acidic residues" evidence="1">
    <location>
        <begin position="409"/>
        <end position="426"/>
    </location>
</feature>
<dbReference type="EMBL" id="JBAMIC010000008">
    <property type="protein sequence ID" value="KAK7103768.1"/>
    <property type="molecule type" value="Genomic_DNA"/>
</dbReference>
<dbReference type="GO" id="GO:0051015">
    <property type="term" value="F:actin filament binding"/>
    <property type="evidence" value="ECO:0007669"/>
    <property type="project" value="TreeGrafter"/>
</dbReference>
<dbReference type="GO" id="GO:0015629">
    <property type="term" value="C:actin cytoskeleton"/>
    <property type="evidence" value="ECO:0007669"/>
    <property type="project" value="InterPro"/>
</dbReference>
<evidence type="ECO:0000256" key="1">
    <source>
        <dbReference type="SAM" id="MobiDB-lite"/>
    </source>
</evidence>